<reference evidence="2" key="1">
    <citation type="journal article" date="2020" name="BMC Genomics">
        <title>Correction to: Identification and distribution of gene clusters required for synthesis of sphingolipid metabolism inhibitors in diverse species of the filamentous fungus Fusarium.</title>
        <authorList>
            <person name="Kim H.S."/>
            <person name="Lohmar J.M."/>
            <person name="Busman M."/>
            <person name="Brown D.W."/>
            <person name="Naumann T.A."/>
            <person name="Divon H.H."/>
            <person name="Lysoe E."/>
            <person name="Uhlig S."/>
            <person name="Proctor R.H."/>
        </authorList>
    </citation>
    <scope>NUCLEOTIDE SEQUENCE</scope>
    <source>
        <strain evidence="2">NRRL 22465</strain>
    </source>
</reference>
<proteinExistence type="predicted"/>
<gene>
    <name evidence="2" type="ORF">FZEAL_9460</name>
</gene>
<evidence type="ECO:0000313" key="3">
    <source>
        <dbReference type="Proteomes" id="UP000635477"/>
    </source>
</evidence>
<protein>
    <submittedName>
        <fullName evidence="2">Uncharacterized protein</fullName>
    </submittedName>
</protein>
<dbReference type="EMBL" id="JABEYC010000882">
    <property type="protein sequence ID" value="KAF4972960.1"/>
    <property type="molecule type" value="Genomic_DNA"/>
</dbReference>
<name>A0A8H4UAR3_9HYPO</name>
<keyword evidence="1" id="KW-0539">Nucleus</keyword>
<dbReference type="Pfam" id="PF11951">
    <property type="entry name" value="Fungal_trans_2"/>
    <property type="match status" value="1"/>
</dbReference>
<evidence type="ECO:0000256" key="1">
    <source>
        <dbReference type="ARBA" id="ARBA00023242"/>
    </source>
</evidence>
<dbReference type="OrthoDB" id="4158087at2759"/>
<accession>A0A8H4UAR3</accession>
<comment type="caution">
    <text evidence="2">The sequence shown here is derived from an EMBL/GenBank/DDBJ whole genome shotgun (WGS) entry which is preliminary data.</text>
</comment>
<dbReference type="InterPro" id="IPR021858">
    <property type="entry name" value="Fun_TF"/>
</dbReference>
<sequence length="478" mass="53453">MSFHFVDSQAASKPGARTAIRRHVMKGKNLGRTIHGRGRKHALAQESGFFGDVSQLQKRGSHTPHEHDGIHDGIVIGYDGNPLLFPEIIPVDPMYSASNPFAGSEFAYFAFPVQFTSSMRYMVYQFHSAICDAIYPYSFCRSTDEIGSPWFRFMISDQAFLHCLLAMAATYLSLFRKPDCETLEATSHFSQALRLVNCQLSQPTPPHDSTIAVIVSLACHSKLIRDTPKSDMHLDGLQRILDLRAGGLSELRVSNRALMHKICRIDLDVALTLGTRTRYGGAGLTAAAAGPVAARILAYPLNQMCETLRQMTRELLALCRRPGRAKMTALQYQDVLISLTQRLVDFAPLGGERPQDLLDDVWQLGLLAFLSMVNYSTSYIREINCGLLLGLLRDRVESRALSARGLDYAPLRLWIIILYALSLPDEDAESRPTAMIREVAQELKVRTWDDVKARLRPFPWIAVVQDAPGKRLWESVSS</sequence>
<dbReference type="PANTHER" id="PTHR37540:SF9">
    <property type="entry name" value="ZN(2)-C6 FUNGAL-TYPE DOMAIN-CONTAINING PROTEIN"/>
    <property type="match status" value="1"/>
</dbReference>
<dbReference type="PANTHER" id="PTHR37540">
    <property type="entry name" value="TRANSCRIPTION FACTOR (ACR-2), PUTATIVE-RELATED-RELATED"/>
    <property type="match status" value="1"/>
</dbReference>
<organism evidence="2 3">
    <name type="scientific">Fusarium zealandicum</name>
    <dbReference type="NCBI Taxonomy" id="1053134"/>
    <lineage>
        <taxon>Eukaryota</taxon>
        <taxon>Fungi</taxon>
        <taxon>Dikarya</taxon>
        <taxon>Ascomycota</taxon>
        <taxon>Pezizomycotina</taxon>
        <taxon>Sordariomycetes</taxon>
        <taxon>Hypocreomycetidae</taxon>
        <taxon>Hypocreales</taxon>
        <taxon>Nectriaceae</taxon>
        <taxon>Fusarium</taxon>
        <taxon>Fusarium staphyleae species complex</taxon>
    </lineage>
</organism>
<reference evidence="2" key="2">
    <citation type="submission" date="2020-05" db="EMBL/GenBank/DDBJ databases">
        <authorList>
            <person name="Kim H.-S."/>
            <person name="Proctor R.H."/>
            <person name="Brown D.W."/>
        </authorList>
    </citation>
    <scope>NUCLEOTIDE SEQUENCE</scope>
    <source>
        <strain evidence="2">NRRL 22465</strain>
    </source>
</reference>
<dbReference type="Proteomes" id="UP000635477">
    <property type="component" value="Unassembled WGS sequence"/>
</dbReference>
<dbReference type="AlphaFoldDB" id="A0A8H4UAR3"/>
<keyword evidence="3" id="KW-1185">Reference proteome</keyword>
<evidence type="ECO:0000313" key="2">
    <source>
        <dbReference type="EMBL" id="KAF4972960.1"/>
    </source>
</evidence>